<keyword evidence="5" id="KW-1185">Reference proteome</keyword>
<dbReference type="PROSITE" id="PS51257">
    <property type="entry name" value="PROKAR_LIPOPROTEIN"/>
    <property type="match status" value="1"/>
</dbReference>
<dbReference type="InterPro" id="IPR013595">
    <property type="entry name" value="Pept_S33_TAP-like_C"/>
</dbReference>
<dbReference type="GO" id="GO:0016787">
    <property type="term" value="F:hydrolase activity"/>
    <property type="evidence" value="ECO:0007669"/>
    <property type="project" value="UniProtKB-KW"/>
</dbReference>
<evidence type="ECO:0000313" key="5">
    <source>
        <dbReference type="Proteomes" id="UP001596413"/>
    </source>
</evidence>
<proteinExistence type="predicted"/>
<accession>A0ABW2G792</accession>
<dbReference type="Proteomes" id="UP001596413">
    <property type="component" value="Unassembled WGS sequence"/>
</dbReference>
<dbReference type="InterPro" id="IPR005944">
    <property type="entry name" value="Pro_iminopeptidase"/>
</dbReference>
<dbReference type="PANTHER" id="PTHR43722:SF1">
    <property type="entry name" value="PROLINE IMINOPEPTIDASE"/>
    <property type="match status" value="1"/>
</dbReference>
<feature type="domain" description="AB hydrolase-1" evidence="2">
    <location>
        <begin position="101"/>
        <end position="240"/>
    </location>
</feature>
<gene>
    <name evidence="4" type="ORF">ACFQLX_00080</name>
</gene>
<name>A0ABW2G792_9ACTN</name>
<sequence>MLKGSPMRAGRWTGAVVLALAAAGGCSPEEDTGAPRPRPAPVSAPAPAAERPLLTPAAPCPDLGPFHCATLNVPYDHSGARPGTLGLSVAMTDNADAPKGVLLFLAGGPGQPGLPIAGEVAGLLAPLLDDHRLVVLDQRGTGAGALRCELQDSVFGPGRPSATAVTRCAEAVGAVGRYYGTADTVADLELLRRALGAERWSIDAVSYGTYTAQRYALAHPRRVSRLVLDSVVPATAADPLDLIPLRAVPRVLRAACAARDCGYDPVADLRTALRRYGDGVRILDALTSAGADVHVPMAALHEAAAGHRAALDRLLGRGAPAPATVRPGRDGTPVDTVEAEEFSAALQLTTRCLDGGLAWGGSDTGRAQRERRLERAAARLTPADYGPFDAATVASAASTCLPWPRTPAPAAVPGGAELPKVPVLMLAGEYDLATPVEAMEAQRARTPHAETVVVPGGGHTVQLTEAGVREVLDFLGRD</sequence>
<dbReference type="RefSeq" id="WP_386410115.1">
    <property type="nucleotide sequence ID" value="NZ_JBHSZO010000001.1"/>
</dbReference>
<evidence type="ECO:0000259" key="2">
    <source>
        <dbReference type="Pfam" id="PF00561"/>
    </source>
</evidence>
<dbReference type="EMBL" id="JBHSZO010000001">
    <property type="protein sequence ID" value="MFC7216575.1"/>
    <property type="molecule type" value="Genomic_DNA"/>
</dbReference>
<feature type="domain" description="Peptidase S33 tripeptidyl aminopeptidase-like C-terminal" evidence="3">
    <location>
        <begin position="392"/>
        <end position="471"/>
    </location>
</feature>
<dbReference type="SUPFAM" id="SSF53474">
    <property type="entry name" value="alpha/beta-Hydrolases"/>
    <property type="match status" value="1"/>
</dbReference>
<evidence type="ECO:0000313" key="4">
    <source>
        <dbReference type="EMBL" id="MFC7216575.1"/>
    </source>
</evidence>
<organism evidence="4 5">
    <name type="scientific">Streptomyces polyrhachis</name>
    <dbReference type="NCBI Taxonomy" id="1282885"/>
    <lineage>
        <taxon>Bacteria</taxon>
        <taxon>Bacillati</taxon>
        <taxon>Actinomycetota</taxon>
        <taxon>Actinomycetes</taxon>
        <taxon>Kitasatosporales</taxon>
        <taxon>Streptomycetaceae</taxon>
        <taxon>Streptomyces</taxon>
    </lineage>
</organism>
<dbReference type="InterPro" id="IPR000073">
    <property type="entry name" value="AB_hydrolase_1"/>
</dbReference>
<dbReference type="InterPro" id="IPR029058">
    <property type="entry name" value="AB_hydrolase_fold"/>
</dbReference>
<evidence type="ECO:0000259" key="3">
    <source>
        <dbReference type="Pfam" id="PF08386"/>
    </source>
</evidence>
<feature type="region of interest" description="Disordered" evidence="1">
    <location>
        <begin position="26"/>
        <end position="47"/>
    </location>
</feature>
<evidence type="ECO:0000256" key="1">
    <source>
        <dbReference type="SAM" id="MobiDB-lite"/>
    </source>
</evidence>
<protein>
    <submittedName>
        <fullName evidence="4">Alpha/beta fold hydrolase</fullName>
    </submittedName>
</protein>
<dbReference type="Pfam" id="PF00561">
    <property type="entry name" value="Abhydrolase_1"/>
    <property type="match status" value="1"/>
</dbReference>
<dbReference type="Gene3D" id="3.40.50.1820">
    <property type="entry name" value="alpha/beta hydrolase"/>
    <property type="match status" value="1"/>
</dbReference>
<dbReference type="PANTHER" id="PTHR43722">
    <property type="entry name" value="PROLINE IMINOPEPTIDASE"/>
    <property type="match status" value="1"/>
</dbReference>
<reference evidence="5" key="1">
    <citation type="journal article" date="2019" name="Int. J. Syst. Evol. Microbiol.">
        <title>The Global Catalogue of Microorganisms (GCM) 10K type strain sequencing project: providing services to taxonomists for standard genome sequencing and annotation.</title>
        <authorList>
            <consortium name="The Broad Institute Genomics Platform"/>
            <consortium name="The Broad Institute Genome Sequencing Center for Infectious Disease"/>
            <person name="Wu L."/>
            <person name="Ma J."/>
        </authorList>
    </citation>
    <scope>NUCLEOTIDE SEQUENCE [LARGE SCALE GENOMIC DNA]</scope>
    <source>
        <strain evidence="5">CGMCC 1.13681</strain>
    </source>
</reference>
<dbReference type="Pfam" id="PF08386">
    <property type="entry name" value="Abhydrolase_4"/>
    <property type="match status" value="1"/>
</dbReference>
<comment type="caution">
    <text evidence="4">The sequence shown here is derived from an EMBL/GenBank/DDBJ whole genome shotgun (WGS) entry which is preliminary data.</text>
</comment>
<keyword evidence="4" id="KW-0378">Hydrolase</keyword>